<feature type="chain" id="PRO_5028233450" evidence="1">
    <location>
        <begin position="23"/>
        <end position="226"/>
    </location>
</feature>
<feature type="domain" description="PASTA" evidence="2">
    <location>
        <begin position="23"/>
        <end position="90"/>
    </location>
</feature>
<dbReference type="PROSITE" id="PS51257">
    <property type="entry name" value="PROKAR_LIPOPROTEIN"/>
    <property type="match status" value="1"/>
</dbReference>
<feature type="domain" description="PASTA" evidence="2">
    <location>
        <begin position="158"/>
        <end position="226"/>
    </location>
</feature>
<evidence type="ECO:0000313" key="3">
    <source>
        <dbReference type="EMBL" id="HGW60163.1"/>
    </source>
</evidence>
<feature type="domain" description="PASTA" evidence="2">
    <location>
        <begin position="91"/>
        <end position="157"/>
    </location>
</feature>
<evidence type="ECO:0000256" key="1">
    <source>
        <dbReference type="SAM" id="SignalP"/>
    </source>
</evidence>
<keyword evidence="1" id="KW-0732">Signal</keyword>
<name>A0A7C4YEM1_9BACT</name>
<proteinExistence type="predicted"/>
<evidence type="ECO:0000259" key="2">
    <source>
        <dbReference type="PROSITE" id="PS51178"/>
    </source>
</evidence>
<dbReference type="AlphaFoldDB" id="A0A7C4YEM1"/>
<dbReference type="CDD" id="cd06577">
    <property type="entry name" value="PASTA_pknB"/>
    <property type="match status" value="3"/>
</dbReference>
<dbReference type="SMART" id="SM00740">
    <property type="entry name" value="PASTA"/>
    <property type="match status" value="3"/>
</dbReference>
<dbReference type="SUPFAM" id="SSF54184">
    <property type="entry name" value="Penicillin-binding protein 2x (pbp-2x), c-terminal domain"/>
    <property type="match status" value="2"/>
</dbReference>
<sequence>MKLNKIFLILALLTLFSGCSPAQNEIIKTPNFIGLKVGEAQALAKNTGLNLQVVLTQPSSQYPIDTIISQDPEAGSDIKKGGFVKIVLSSGPVTVVVPNVIGKTFEEARKAILDAGLTIGKIEEIEVDTPVGSVISQSPDPDTIVTPNSKVDITISIGTFVVVPNVIGKSVAEAKSILESTGLVLYKVDTFDKPVEGAPSGIVLYQYPMPNAKVEKGTQVLLRVSK</sequence>
<dbReference type="EMBL" id="DTHV01000055">
    <property type="protein sequence ID" value="HGW60163.1"/>
    <property type="molecule type" value="Genomic_DNA"/>
</dbReference>
<dbReference type="Gene3D" id="3.30.10.20">
    <property type="match status" value="3"/>
</dbReference>
<gene>
    <name evidence="3" type="ORF">ENV82_01805</name>
</gene>
<protein>
    <submittedName>
        <fullName evidence="3">PASTA domain-containing protein</fullName>
    </submittedName>
</protein>
<dbReference type="InterPro" id="IPR005543">
    <property type="entry name" value="PASTA_dom"/>
</dbReference>
<dbReference type="PROSITE" id="PS51178">
    <property type="entry name" value="PASTA"/>
    <property type="match status" value="3"/>
</dbReference>
<organism evidence="3">
    <name type="scientific">Caldisericum exile</name>
    <dbReference type="NCBI Taxonomy" id="693075"/>
    <lineage>
        <taxon>Bacteria</taxon>
        <taxon>Pseudomonadati</taxon>
        <taxon>Caldisericota/Cryosericota group</taxon>
        <taxon>Caldisericota</taxon>
        <taxon>Caldisericia</taxon>
        <taxon>Caldisericales</taxon>
        <taxon>Caldisericaceae</taxon>
        <taxon>Caldisericum</taxon>
    </lineage>
</organism>
<dbReference type="Pfam" id="PF03793">
    <property type="entry name" value="PASTA"/>
    <property type="match status" value="3"/>
</dbReference>
<accession>A0A7C4YEM1</accession>
<reference evidence="3" key="1">
    <citation type="journal article" date="2020" name="mSystems">
        <title>Genome- and Community-Level Interaction Insights into Carbon Utilization and Element Cycling Functions of Hydrothermarchaeota in Hydrothermal Sediment.</title>
        <authorList>
            <person name="Zhou Z."/>
            <person name="Liu Y."/>
            <person name="Xu W."/>
            <person name="Pan J."/>
            <person name="Luo Z.H."/>
            <person name="Li M."/>
        </authorList>
    </citation>
    <scope>NUCLEOTIDE SEQUENCE [LARGE SCALE GENOMIC DNA]</scope>
    <source>
        <strain evidence="3">SpSt-794</strain>
    </source>
</reference>
<comment type="caution">
    <text evidence="3">The sequence shown here is derived from an EMBL/GenBank/DDBJ whole genome shotgun (WGS) entry which is preliminary data.</text>
</comment>
<feature type="signal peptide" evidence="1">
    <location>
        <begin position="1"/>
        <end position="22"/>
    </location>
</feature>